<keyword evidence="3" id="KW-0378">Hydrolase</keyword>
<dbReference type="EMBL" id="JAUSVV010000002">
    <property type="protein sequence ID" value="MDQ0441882.1"/>
    <property type="molecule type" value="Genomic_DNA"/>
</dbReference>
<evidence type="ECO:0008006" key="10">
    <source>
        <dbReference type="Google" id="ProtNLM"/>
    </source>
</evidence>
<evidence type="ECO:0000256" key="5">
    <source>
        <dbReference type="ARBA" id="ARBA00023049"/>
    </source>
</evidence>
<evidence type="ECO:0000256" key="1">
    <source>
        <dbReference type="ARBA" id="ARBA00022670"/>
    </source>
</evidence>
<evidence type="ECO:0000313" key="8">
    <source>
        <dbReference type="EMBL" id="MDQ0441882.1"/>
    </source>
</evidence>
<organism evidence="8 9">
    <name type="scientific">Methylobacterium persicinum</name>
    <dbReference type="NCBI Taxonomy" id="374426"/>
    <lineage>
        <taxon>Bacteria</taxon>
        <taxon>Pseudomonadati</taxon>
        <taxon>Pseudomonadota</taxon>
        <taxon>Alphaproteobacteria</taxon>
        <taxon>Hyphomicrobiales</taxon>
        <taxon>Methylobacteriaceae</taxon>
        <taxon>Methylobacterium</taxon>
    </lineage>
</organism>
<keyword evidence="9" id="KW-1185">Reference proteome</keyword>
<evidence type="ECO:0000259" key="7">
    <source>
        <dbReference type="Pfam" id="PF14464"/>
    </source>
</evidence>
<name>A0ABU0HIV1_9HYPH</name>
<keyword evidence="2" id="KW-0479">Metal-binding</keyword>
<dbReference type="Proteomes" id="UP001236369">
    <property type="component" value="Unassembled WGS sequence"/>
</dbReference>
<dbReference type="Gene3D" id="3.40.50.720">
    <property type="entry name" value="NAD(P)-binding Rossmann-like Domain"/>
    <property type="match status" value="1"/>
</dbReference>
<reference evidence="8 9" key="1">
    <citation type="submission" date="2023-07" db="EMBL/GenBank/DDBJ databases">
        <title>Genomic Encyclopedia of Type Strains, Phase IV (KMG-IV): sequencing the most valuable type-strain genomes for metagenomic binning, comparative biology and taxonomic classification.</title>
        <authorList>
            <person name="Goeker M."/>
        </authorList>
    </citation>
    <scope>NUCLEOTIDE SEQUENCE [LARGE SCALE GENOMIC DNA]</scope>
    <source>
        <strain evidence="8 9">DSM 19562</strain>
    </source>
</reference>
<dbReference type="Pfam" id="PF00899">
    <property type="entry name" value="ThiF"/>
    <property type="match status" value="1"/>
</dbReference>
<dbReference type="RefSeq" id="WP_238249954.1">
    <property type="nucleotide sequence ID" value="NZ_BPQX01000036.1"/>
</dbReference>
<evidence type="ECO:0000256" key="3">
    <source>
        <dbReference type="ARBA" id="ARBA00022801"/>
    </source>
</evidence>
<dbReference type="InterPro" id="IPR000594">
    <property type="entry name" value="ThiF_NAD_FAD-bd"/>
</dbReference>
<dbReference type="InterPro" id="IPR032865">
    <property type="entry name" value="Prok-E2_A"/>
</dbReference>
<keyword evidence="1" id="KW-0645">Protease</keyword>
<dbReference type="SUPFAM" id="SSF69572">
    <property type="entry name" value="Activating enzymes of the ubiquitin-like proteins"/>
    <property type="match status" value="1"/>
</dbReference>
<evidence type="ECO:0000256" key="2">
    <source>
        <dbReference type="ARBA" id="ARBA00022723"/>
    </source>
</evidence>
<evidence type="ECO:0000259" key="6">
    <source>
        <dbReference type="Pfam" id="PF00899"/>
    </source>
</evidence>
<dbReference type="InterPro" id="IPR028090">
    <property type="entry name" value="JAB_dom_prok"/>
</dbReference>
<evidence type="ECO:0000313" key="9">
    <source>
        <dbReference type="Proteomes" id="UP001236369"/>
    </source>
</evidence>
<accession>A0ABU0HIV1</accession>
<keyword evidence="4" id="KW-0862">Zinc</keyword>
<feature type="domain" description="THIF-type NAD/FAD binding fold" evidence="6">
    <location>
        <begin position="360"/>
        <end position="479"/>
    </location>
</feature>
<comment type="caution">
    <text evidence="8">The sequence shown here is derived from an EMBL/GenBank/DDBJ whole genome shotgun (WGS) entry which is preliminary data.</text>
</comment>
<evidence type="ECO:0000256" key="4">
    <source>
        <dbReference type="ARBA" id="ARBA00022833"/>
    </source>
</evidence>
<protein>
    <recommendedName>
        <fullName evidence="10">JAB domain-containing protein</fullName>
    </recommendedName>
</protein>
<gene>
    <name evidence="8" type="ORF">QO016_001365</name>
</gene>
<feature type="domain" description="JAB" evidence="7">
    <location>
        <begin position="619"/>
        <end position="734"/>
    </location>
</feature>
<dbReference type="Pfam" id="PF14464">
    <property type="entry name" value="Prok-JAB"/>
    <property type="match status" value="1"/>
</dbReference>
<proteinExistence type="predicted"/>
<dbReference type="Gene3D" id="3.40.140.10">
    <property type="entry name" value="Cytidine Deaminase, domain 2"/>
    <property type="match status" value="1"/>
</dbReference>
<dbReference type="InterPro" id="IPR035985">
    <property type="entry name" value="Ubiquitin-activating_enz"/>
</dbReference>
<keyword evidence="5" id="KW-0482">Metalloprotease</keyword>
<sequence>MLGAALDALFGAPCDPDELAHARARSVLRLVIDGNTQGYRLVETRRGTKGDETLIVRVHVDRPQDFVHPLKAVEPLAFQFKSDGLPGVFSLRGNFPPVPHSTAISLDLPVYLCIDDRPWHEARLSWTPTDFLIRIQRWLAKTARGELHGNDRAPYPLFATLGPVVILPRDALSRMSSEPVAITLYRVEDEARREVLLATSGNVPKGSAQMPMLVLALSMPPQEQGQIRFPPQTLRELTDLLSAQGIDLLAAIQSRINAALEQDVTATGSGPRSEALEARLGVIVAFPMQDEGGTTTAGIDLRGFFSLATVAEIGRNVGCLERTPDGAYGRVLFGRPTASDDVLISGEMHIGHDRELAALVSGTDRIDARKVVMIGAGAVGSHVSAFLAREGFFSWTIVDDDHYLPHNVPRHVLPPGAVGMFKARALASSISRLLRDGDATPVIADALNPGEAAEGLRAAFAACDLLLDASASITVARRLADEEPSRLRRMSFFFNPDGTDAVLLVEPEDRRSTLRDLEAQHYAMILQDPALRGHLRMNEGRIAYSGACRQATNRMPETRVAMLSAAIAIGIKDAVGVADGAVSVWRLDQGGLVRTRAPADQWERFRLEDWSLSFAHTVIAELTGRRQRALPCETGGVLLGVADMEARSLHICAALDAPFDSSATPTSFERGIAGLREAIAGSGAETAGQLTYVGEWHSHPAGAPTSASRVDVAQMTELAMFFDANGVPGIMAIAGDEGIRIHAASLRAEPPVTIITFAATLS</sequence>
<dbReference type="Pfam" id="PF14457">
    <property type="entry name" value="Prok-E2_A"/>
    <property type="match status" value="1"/>
</dbReference>